<dbReference type="InterPro" id="IPR046985">
    <property type="entry name" value="IP5"/>
</dbReference>
<dbReference type="InterPro" id="IPR036691">
    <property type="entry name" value="Endo/exonu/phosph_ase_sf"/>
</dbReference>
<accession>A0ABM3INB6</accession>
<dbReference type="Pfam" id="PF22669">
    <property type="entry name" value="Exo_endo_phos2"/>
    <property type="match status" value="1"/>
</dbReference>
<reference evidence="4" key="1">
    <citation type="submission" date="2025-08" db="UniProtKB">
        <authorList>
            <consortium name="RefSeq"/>
        </authorList>
    </citation>
    <scope>IDENTIFICATION</scope>
    <source>
        <tissue evidence="4">Seedling</tissue>
    </source>
</reference>
<evidence type="ECO:0000313" key="4">
    <source>
        <dbReference type="RefSeq" id="XP_048332087.1"/>
    </source>
</evidence>
<dbReference type="SUPFAM" id="SSF56219">
    <property type="entry name" value="DNase I-like"/>
    <property type="match status" value="1"/>
</dbReference>
<protein>
    <submittedName>
        <fullName evidence="4">Type IV inositol polyphosphate 5-phosphatase 11 isoform X1</fullName>
    </submittedName>
</protein>
<dbReference type="RefSeq" id="XP_048332087.1">
    <property type="nucleotide sequence ID" value="XM_048476130.2"/>
</dbReference>
<keyword evidence="3" id="KW-1185">Reference proteome</keyword>
<dbReference type="InterPro" id="IPR000300">
    <property type="entry name" value="IPPc"/>
</dbReference>
<proteinExistence type="inferred from homology"/>
<sequence>MGNFISSISAGKGMCGGRYKWKRKSMSSMDNNNNNNPTSHEGIKSIEMNDPCQPSNNSDICICVVTWNMNGQVSYEDLAEVVGNSRTFDLLIVGLQEVPRHNILRLLQTALIESYILLGKATMQSLHLYVFGPKDSELFIKELKVDKQSVGGFGGLIGRKKGAVAIRINYRGIQMMFISCHLSAHAHKVEERNRECKHISHSLFSKNWNPYARPTQITVWLGDLNYRIQGIDNYPARNLIRKDLHSQLTSNDQLLKEAEKGQIFNGYCEGTLTFKPTYKYNIGTSNYDTSYKVRVPSWTDRILFKIQEMDEMNVTLDSYEAMDNIHSSDHKPVKAHLCIKT</sequence>
<dbReference type="PANTHER" id="PTHR11200">
    <property type="entry name" value="INOSITOL 5-PHOSPHATASE"/>
    <property type="match status" value="1"/>
</dbReference>
<evidence type="ECO:0000259" key="2">
    <source>
        <dbReference type="SMART" id="SM00128"/>
    </source>
</evidence>
<evidence type="ECO:0000313" key="3">
    <source>
        <dbReference type="Proteomes" id="UP001652623"/>
    </source>
</evidence>
<evidence type="ECO:0000256" key="1">
    <source>
        <dbReference type="ARBA" id="ARBA00010768"/>
    </source>
</evidence>
<dbReference type="SMART" id="SM00128">
    <property type="entry name" value="IPPc"/>
    <property type="match status" value="1"/>
</dbReference>
<organism evidence="3 4">
    <name type="scientific">Ziziphus jujuba</name>
    <name type="common">Chinese jujube</name>
    <name type="synonym">Ziziphus sativa</name>
    <dbReference type="NCBI Taxonomy" id="326968"/>
    <lineage>
        <taxon>Eukaryota</taxon>
        <taxon>Viridiplantae</taxon>
        <taxon>Streptophyta</taxon>
        <taxon>Embryophyta</taxon>
        <taxon>Tracheophyta</taxon>
        <taxon>Spermatophyta</taxon>
        <taxon>Magnoliopsida</taxon>
        <taxon>eudicotyledons</taxon>
        <taxon>Gunneridae</taxon>
        <taxon>Pentapetalae</taxon>
        <taxon>rosids</taxon>
        <taxon>fabids</taxon>
        <taxon>Rosales</taxon>
        <taxon>Rhamnaceae</taxon>
        <taxon>Paliureae</taxon>
        <taxon>Ziziphus</taxon>
    </lineage>
</organism>
<comment type="similarity">
    <text evidence="1">Belongs to the inositol polyphosphate 5-phosphatase family.</text>
</comment>
<dbReference type="PANTHER" id="PTHR11200:SF275">
    <property type="entry name" value="LD06095P"/>
    <property type="match status" value="1"/>
</dbReference>
<dbReference type="Proteomes" id="UP001652623">
    <property type="component" value="Chromosome 5"/>
</dbReference>
<name>A0ABM3INB6_ZIZJJ</name>
<gene>
    <name evidence="4" type="primary">LOC125423041</name>
</gene>
<dbReference type="Gene3D" id="3.60.10.10">
    <property type="entry name" value="Endonuclease/exonuclease/phosphatase"/>
    <property type="match status" value="1"/>
</dbReference>
<dbReference type="GeneID" id="125423041"/>
<feature type="domain" description="Inositol polyphosphate-related phosphatase" evidence="2">
    <location>
        <begin position="58"/>
        <end position="341"/>
    </location>
</feature>